<dbReference type="InterPro" id="IPR045339">
    <property type="entry name" value="DUF6534"/>
</dbReference>
<dbReference type="PANTHER" id="PTHR40465">
    <property type="entry name" value="CHROMOSOME 1, WHOLE GENOME SHOTGUN SEQUENCE"/>
    <property type="match status" value="1"/>
</dbReference>
<dbReference type="Pfam" id="PF20152">
    <property type="entry name" value="DUF6534"/>
    <property type="match status" value="1"/>
</dbReference>
<evidence type="ECO:0000259" key="3">
    <source>
        <dbReference type="Pfam" id="PF20152"/>
    </source>
</evidence>
<evidence type="ECO:0000313" key="4">
    <source>
        <dbReference type="EMBL" id="KAJ7203820.1"/>
    </source>
</evidence>
<sequence>MAPASSIAHTFSVWLIVLFIQSMYFFWYPKDSWGTKWTVALITVLETLQSVIHFMACYQIFVTSFDNPPALAFISWPPVVQLGALYASTFVAQAFFGHCIYILHQKRLILPVAIAVFALVAFVSQTFESARVKLWADLGSTSPSPVNRTNRMINFLIIMAVNRGVLTMITALINIVLFLAKPGTFYFMLMVVSSGKLYMNNMMAMLNTRQYARSLSEVKSADIHISLPTFTEARAETMEVNGTVTKETHPDQIRKREPGTKLFGHVHFFELNGAAQGYNGWEAGRETRIHSHPANSSKCGKSRRNPAQCPAKEADDAADRIKPGTSLYAPIRISPHIRGGCCQLII</sequence>
<feature type="transmembrane region" description="Helical" evidence="2">
    <location>
        <begin position="73"/>
        <end position="96"/>
    </location>
</feature>
<proteinExistence type="predicted"/>
<keyword evidence="5" id="KW-1185">Reference proteome</keyword>
<reference evidence="4" key="1">
    <citation type="submission" date="2023-03" db="EMBL/GenBank/DDBJ databases">
        <title>Massive genome expansion in bonnet fungi (Mycena s.s.) driven by repeated elements and novel gene families across ecological guilds.</title>
        <authorList>
            <consortium name="Lawrence Berkeley National Laboratory"/>
            <person name="Harder C.B."/>
            <person name="Miyauchi S."/>
            <person name="Viragh M."/>
            <person name="Kuo A."/>
            <person name="Thoen E."/>
            <person name="Andreopoulos B."/>
            <person name="Lu D."/>
            <person name="Skrede I."/>
            <person name="Drula E."/>
            <person name="Henrissat B."/>
            <person name="Morin E."/>
            <person name="Kohler A."/>
            <person name="Barry K."/>
            <person name="LaButti K."/>
            <person name="Morin E."/>
            <person name="Salamov A."/>
            <person name="Lipzen A."/>
            <person name="Mereny Z."/>
            <person name="Hegedus B."/>
            <person name="Baldrian P."/>
            <person name="Stursova M."/>
            <person name="Weitz H."/>
            <person name="Taylor A."/>
            <person name="Grigoriev I.V."/>
            <person name="Nagy L.G."/>
            <person name="Martin F."/>
            <person name="Kauserud H."/>
        </authorList>
    </citation>
    <scope>NUCLEOTIDE SEQUENCE</scope>
    <source>
        <strain evidence="4">9144</strain>
    </source>
</reference>
<comment type="caution">
    <text evidence="4">The sequence shown here is derived from an EMBL/GenBank/DDBJ whole genome shotgun (WGS) entry which is preliminary data.</text>
</comment>
<feature type="domain" description="DUF6534" evidence="3">
    <location>
        <begin position="148"/>
        <end position="211"/>
    </location>
</feature>
<feature type="transmembrane region" description="Helical" evidence="2">
    <location>
        <begin position="152"/>
        <end position="180"/>
    </location>
</feature>
<dbReference type="Proteomes" id="UP001219525">
    <property type="component" value="Unassembled WGS sequence"/>
</dbReference>
<organism evidence="4 5">
    <name type="scientific">Mycena pura</name>
    <dbReference type="NCBI Taxonomy" id="153505"/>
    <lineage>
        <taxon>Eukaryota</taxon>
        <taxon>Fungi</taxon>
        <taxon>Dikarya</taxon>
        <taxon>Basidiomycota</taxon>
        <taxon>Agaricomycotina</taxon>
        <taxon>Agaricomycetes</taxon>
        <taxon>Agaricomycetidae</taxon>
        <taxon>Agaricales</taxon>
        <taxon>Marasmiineae</taxon>
        <taxon>Mycenaceae</taxon>
        <taxon>Mycena</taxon>
    </lineage>
</organism>
<feature type="transmembrane region" description="Helical" evidence="2">
    <location>
        <begin position="6"/>
        <end position="27"/>
    </location>
</feature>
<dbReference type="EMBL" id="JARJCW010000049">
    <property type="protein sequence ID" value="KAJ7203820.1"/>
    <property type="molecule type" value="Genomic_DNA"/>
</dbReference>
<dbReference type="PANTHER" id="PTHR40465:SF1">
    <property type="entry name" value="DUF6534 DOMAIN-CONTAINING PROTEIN"/>
    <property type="match status" value="1"/>
</dbReference>
<name>A0AAD6V6I3_9AGAR</name>
<accession>A0AAD6V6I3</accession>
<evidence type="ECO:0000313" key="5">
    <source>
        <dbReference type="Proteomes" id="UP001219525"/>
    </source>
</evidence>
<evidence type="ECO:0000256" key="2">
    <source>
        <dbReference type="SAM" id="Phobius"/>
    </source>
</evidence>
<protein>
    <recommendedName>
        <fullName evidence="3">DUF6534 domain-containing protein</fullName>
    </recommendedName>
</protein>
<feature type="region of interest" description="Disordered" evidence="1">
    <location>
        <begin position="291"/>
        <end position="316"/>
    </location>
</feature>
<feature type="transmembrane region" description="Helical" evidence="2">
    <location>
        <begin position="39"/>
        <end position="61"/>
    </location>
</feature>
<evidence type="ECO:0000256" key="1">
    <source>
        <dbReference type="SAM" id="MobiDB-lite"/>
    </source>
</evidence>
<keyword evidence="2" id="KW-0812">Transmembrane</keyword>
<feature type="transmembrane region" description="Helical" evidence="2">
    <location>
        <begin position="108"/>
        <end position="127"/>
    </location>
</feature>
<gene>
    <name evidence="4" type="ORF">GGX14DRAFT_544237</name>
</gene>
<keyword evidence="2" id="KW-0472">Membrane</keyword>
<keyword evidence="2" id="KW-1133">Transmembrane helix</keyword>
<dbReference type="AlphaFoldDB" id="A0AAD6V6I3"/>